<feature type="repeat" description="ANK" evidence="3">
    <location>
        <begin position="125"/>
        <end position="149"/>
    </location>
</feature>
<keyword evidence="5" id="KW-1185">Reference proteome</keyword>
<keyword evidence="1" id="KW-0677">Repeat</keyword>
<dbReference type="InterPro" id="IPR036770">
    <property type="entry name" value="Ankyrin_rpt-contain_sf"/>
</dbReference>
<dbReference type="PROSITE" id="PS50297">
    <property type="entry name" value="ANK_REP_REGION"/>
    <property type="match status" value="3"/>
</dbReference>
<proteinExistence type="predicted"/>
<dbReference type="Gene3D" id="1.25.40.20">
    <property type="entry name" value="Ankyrin repeat-containing domain"/>
    <property type="match status" value="2"/>
</dbReference>
<evidence type="ECO:0000313" key="4">
    <source>
        <dbReference type="EMBL" id="WAR15304.1"/>
    </source>
</evidence>
<evidence type="ECO:0000313" key="5">
    <source>
        <dbReference type="Proteomes" id="UP001164746"/>
    </source>
</evidence>
<name>A0ABY7F3E8_MYAAR</name>
<accession>A0ABY7F3E8</accession>
<evidence type="ECO:0000256" key="2">
    <source>
        <dbReference type="ARBA" id="ARBA00023043"/>
    </source>
</evidence>
<dbReference type="PANTHER" id="PTHR24171">
    <property type="entry name" value="ANKYRIN REPEAT DOMAIN-CONTAINING PROTEIN 39-RELATED"/>
    <property type="match status" value="1"/>
</dbReference>
<feature type="repeat" description="ANK" evidence="3">
    <location>
        <begin position="192"/>
        <end position="224"/>
    </location>
</feature>
<dbReference type="SMART" id="SM00248">
    <property type="entry name" value="ANK"/>
    <property type="match status" value="5"/>
</dbReference>
<evidence type="ECO:0000256" key="3">
    <source>
        <dbReference type="PROSITE-ProRule" id="PRU00023"/>
    </source>
</evidence>
<organism evidence="4 5">
    <name type="scientific">Mya arenaria</name>
    <name type="common">Soft-shell clam</name>
    <dbReference type="NCBI Taxonomy" id="6604"/>
    <lineage>
        <taxon>Eukaryota</taxon>
        <taxon>Metazoa</taxon>
        <taxon>Spiralia</taxon>
        <taxon>Lophotrochozoa</taxon>
        <taxon>Mollusca</taxon>
        <taxon>Bivalvia</taxon>
        <taxon>Autobranchia</taxon>
        <taxon>Heteroconchia</taxon>
        <taxon>Euheterodonta</taxon>
        <taxon>Imparidentia</taxon>
        <taxon>Neoheterodontei</taxon>
        <taxon>Myida</taxon>
        <taxon>Myoidea</taxon>
        <taxon>Myidae</taxon>
        <taxon>Mya</taxon>
    </lineage>
</organism>
<protein>
    <submittedName>
        <fullName evidence="4">RIPK4-like protein</fullName>
    </submittedName>
</protein>
<dbReference type="Pfam" id="PF12796">
    <property type="entry name" value="Ank_2"/>
    <property type="match status" value="1"/>
</dbReference>
<dbReference type="PANTHER" id="PTHR24171:SF8">
    <property type="entry name" value="BRCA1-ASSOCIATED RING DOMAIN PROTEIN 1"/>
    <property type="match status" value="1"/>
</dbReference>
<dbReference type="EMBL" id="CP111020">
    <property type="protein sequence ID" value="WAR15304.1"/>
    <property type="molecule type" value="Genomic_DNA"/>
</dbReference>
<sequence>MTIDSKVKRSQSMWMLDRQKTWFATSSATSSPLQSRASSVIDISNASYRESPKSIIRRFRKRDRKDRKVTSWSSRFTCTPCLCGDVDAVDDKGRSLLFYAARYGQEDTARQLVEAGCGVNQADNMGNTPLHEAVDKGQLEIVEMFLRDGKADVNVTGCNGETPLMLAVTQGQTDAVKLLHKYGADINMRDMTGSSPIYRALQRGWEEIADFLLDNKCDVNTTTANGMTCFFAAAHSNKINVDHFTKRLIKTDYDFKQDSEWLETEGCPITIKDPKLHRKVLVRAGQDGSRKRHSFLSSGKRKIMKTLRSISTS</sequence>
<feature type="repeat" description="ANK" evidence="3">
    <location>
        <begin position="159"/>
        <end position="191"/>
    </location>
</feature>
<dbReference type="Proteomes" id="UP001164746">
    <property type="component" value="Chromosome 9"/>
</dbReference>
<gene>
    <name evidence="4" type="ORF">MAR_005409</name>
</gene>
<dbReference type="PRINTS" id="PR01415">
    <property type="entry name" value="ANKYRIN"/>
</dbReference>
<dbReference type="Pfam" id="PF00023">
    <property type="entry name" value="Ank"/>
    <property type="match status" value="1"/>
</dbReference>
<dbReference type="SUPFAM" id="SSF48403">
    <property type="entry name" value="Ankyrin repeat"/>
    <property type="match status" value="1"/>
</dbReference>
<reference evidence="4" key="1">
    <citation type="submission" date="2022-11" db="EMBL/GenBank/DDBJ databases">
        <title>Centuries of genome instability and evolution in soft-shell clam transmissible cancer (bioRxiv).</title>
        <authorList>
            <person name="Hart S.F.M."/>
            <person name="Yonemitsu M.A."/>
            <person name="Giersch R.M."/>
            <person name="Beal B.F."/>
            <person name="Arriagada G."/>
            <person name="Davis B.W."/>
            <person name="Ostrander E.A."/>
            <person name="Goff S.P."/>
            <person name="Metzger M.J."/>
        </authorList>
    </citation>
    <scope>NUCLEOTIDE SEQUENCE</scope>
    <source>
        <strain evidence="4">MELC-2E11</strain>
        <tissue evidence="4">Siphon/mantle</tissue>
    </source>
</reference>
<dbReference type="InterPro" id="IPR002110">
    <property type="entry name" value="Ankyrin_rpt"/>
</dbReference>
<keyword evidence="2 3" id="KW-0040">ANK repeat</keyword>
<dbReference type="PROSITE" id="PS50088">
    <property type="entry name" value="ANK_REPEAT"/>
    <property type="match status" value="4"/>
</dbReference>
<evidence type="ECO:0000256" key="1">
    <source>
        <dbReference type="ARBA" id="ARBA00022737"/>
    </source>
</evidence>
<feature type="repeat" description="ANK" evidence="3">
    <location>
        <begin position="92"/>
        <end position="124"/>
    </location>
</feature>